<sequence>MPVAATRLAGEKAAKYFGLHANHEDRAEAVRFGASGCVLTCAYESSAQAVKDFAVREDDVWVVTPPKCGTTWTQEMVWLLVNDFDYEGAKAKPLMHRSPYLEFARFLTEVKKQQFLGGMDTVDYASKLPSPRCIKSHLPKDLLPDQLWTKKPKIIYVAREPKDVAVSFYYHDQLLSSYTGDKDFFFECFYEDIVGYSPFWEHMLEFWKMKDQPNILFNTYEEMKQDLPSVIRRTAKFLDKEINDEQLTRLTEHLDFKQMKKNPSVNVEPALSKMREKGRIKDDQAFIRKGVVGEGRREMSPEMAARFDERTRRVFNEGVGGCPWKI</sequence>
<evidence type="ECO:0000256" key="1">
    <source>
        <dbReference type="ARBA" id="ARBA00005771"/>
    </source>
</evidence>
<dbReference type="InterPro" id="IPR027417">
    <property type="entry name" value="P-loop_NTPase"/>
</dbReference>
<evidence type="ECO:0000313" key="4">
    <source>
        <dbReference type="EMBL" id="KAK7873234.1"/>
    </source>
</evidence>
<organism evidence="4 5">
    <name type="scientific">Gryllus longicercus</name>
    <dbReference type="NCBI Taxonomy" id="2509291"/>
    <lineage>
        <taxon>Eukaryota</taxon>
        <taxon>Metazoa</taxon>
        <taxon>Ecdysozoa</taxon>
        <taxon>Arthropoda</taxon>
        <taxon>Hexapoda</taxon>
        <taxon>Insecta</taxon>
        <taxon>Pterygota</taxon>
        <taxon>Neoptera</taxon>
        <taxon>Polyneoptera</taxon>
        <taxon>Orthoptera</taxon>
        <taxon>Ensifera</taxon>
        <taxon>Gryllidea</taxon>
        <taxon>Grylloidea</taxon>
        <taxon>Gryllidae</taxon>
        <taxon>Gryllinae</taxon>
        <taxon>Gryllus</taxon>
    </lineage>
</organism>
<evidence type="ECO:0000256" key="2">
    <source>
        <dbReference type="ARBA" id="ARBA00022679"/>
    </source>
</evidence>
<comment type="similarity">
    <text evidence="1">Belongs to the sulfotransferase 1 family.</text>
</comment>
<evidence type="ECO:0000259" key="3">
    <source>
        <dbReference type="Pfam" id="PF00685"/>
    </source>
</evidence>
<dbReference type="Pfam" id="PF00685">
    <property type="entry name" value="Sulfotransfer_1"/>
    <property type="match status" value="1"/>
</dbReference>
<feature type="domain" description="Sulfotransferase" evidence="3">
    <location>
        <begin position="58"/>
        <end position="315"/>
    </location>
</feature>
<protein>
    <recommendedName>
        <fullName evidence="3">Sulfotransferase domain-containing protein</fullName>
    </recommendedName>
</protein>
<accession>A0AAN9WN95</accession>
<evidence type="ECO:0000313" key="5">
    <source>
        <dbReference type="Proteomes" id="UP001378592"/>
    </source>
</evidence>
<dbReference type="AlphaFoldDB" id="A0AAN9WN95"/>
<dbReference type="EMBL" id="JAZDUA010000015">
    <property type="protein sequence ID" value="KAK7873234.1"/>
    <property type="molecule type" value="Genomic_DNA"/>
</dbReference>
<keyword evidence="5" id="KW-1185">Reference proteome</keyword>
<gene>
    <name evidence="4" type="ORF">R5R35_011314</name>
</gene>
<proteinExistence type="inferred from homology"/>
<reference evidence="4 5" key="1">
    <citation type="submission" date="2024-03" db="EMBL/GenBank/DDBJ databases">
        <title>The genome assembly and annotation of the cricket Gryllus longicercus Weissman &amp; Gray.</title>
        <authorList>
            <person name="Szrajer S."/>
            <person name="Gray D."/>
            <person name="Ylla G."/>
        </authorList>
    </citation>
    <scope>NUCLEOTIDE SEQUENCE [LARGE SCALE GENOMIC DNA]</scope>
    <source>
        <strain evidence="4">DAG 2021-001</strain>
        <tissue evidence="4">Whole body minus gut</tissue>
    </source>
</reference>
<dbReference type="Gene3D" id="3.40.50.300">
    <property type="entry name" value="P-loop containing nucleotide triphosphate hydrolases"/>
    <property type="match status" value="1"/>
</dbReference>
<comment type="caution">
    <text evidence="4">The sequence shown here is derived from an EMBL/GenBank/DDBJ whole genome shotgun (WGS) entry which is preliminary data.</text>
</comment>
<dbReference type="PANTHER" id="PTHR11783">
    <property type="entry name" value="SULFOTRANSFERASE SULT"/>
    <property type="match status" value="1"/>
</dbReference>
<dbReference type="GO" id="GO:0008146">
    <property type="term" value="F:sulfotransferase activity"/>
    <property type="evidence" value="ECO:0007669"/>
    <property type="project" value="InterPro"/>
</dbReference>
<dbReference type="InterPro" id="IPR000863">
    <property type="entry name" value="Sulfotransferase_dom"/>
</dbReference>
<dbReference type="SUPFAM" id="SSF52540">
    <property type="entry name" value="P-loop containing nucleoside triphosphate hydrolases"/>
    <property type="match status" value="1"/>
</dbReference>
<keyword evidence="2" id="KW-0808">Transferase</keyword>
<name>A0AAN9WN95_9ORTH</name>
<dbReference type="Proteomes" id="UP001378592">
    <property type="component" value="Unassembled WGS sequence"/>
</dbReference>